<sequence length="50" mass="5848">MFQIVDGRRRRCPEGQWNEGKIVQSIMSNYTKLLPDAEDSVQVNIEMHVQ</sequence>
<name>A0AC34G2G9_9BILA</name>
<accession>A0AC34G2G9</accession>
<evidence type="ECO:0000313" key="1">
    <source>
        <dbReference type="Proteomes" id="UP000887579"/>
    </source>
</evidence>
<dbReference type="WBParaSite" id="ES5_v2.g23674.t1">
    <property type="protein sequence ID" value="ES5_v2.g23674.t1"/>
    <property type="gene ID" value="ES5_v2.g23674"/>
</dbReference>
<dbReference type="Proteomes" id="UP000887579">
    <property type="component" value="Unplaced"/>
</dbReference>
<reference evidence="2" key="1">
    <citation type="submission" date="2022-11" db="UniProtKB">
        <authorList>
            <consortium name="WormBaseParasite"/>
        </authorList>
    </citation>
    <scope>IDENTIFICATION</scope>
</reference>
<proteinExistence type="predicted"/>
<evidence type="ECO:0000313" key="2">
    <source>
        <dbReference type="WBParaSite" id="ES5_v2.g23674.t1"/>
    </source>
</evidence>
<organism evidence="1 2">
    <name type="scientific">Panagrolaimus sp. ES5</name>
    <dbReference type="NCBI Taxonomy" id="591445"/>
    <lineage>
        <taxon>Eukaryota</taxon>
        <taxon>Metazoa</taxon>
        <taxon>Ecdysozoa</taxon>
        <taxon>Nematoda</taxon>
        <taxon>Chromadorea</taxon>
        <taxon>Rhabditida</taxon>
        <taxon>Tylenchina</taxon>
        <taxon>Panagrolaimomorpha</taxon>
        <taxon>Panagrolaimoidea</taxon>
        <taxon>Panagrolaimidae</taxon>
        <taxon>Panagrolaimus</taxon>
    </lineage>
</organism>
<protein>
    <submittedName>
        <fullName evidence="2">Uncharacterized protein</fullName>
    </submittedName>
</protein>